<reference evidence="1 2" key="1">
    <citation type="submission" date="2018-06" db="EMBL/GenBank/DDBJ databases">
        <authorList>
            <consortium name="Pathogen Informatics"/>
            <person name="Doyle S."/>
        </authorList>
    </citation>
    <scope>NUCLEOTIDE SEQUENCE [LARGE SCALE GENOMIC DNA]</scope>
    <source>
        <strain evidence="1 2">NCTC10661</strain>
    </source>
</reference>
<evidence type="ECO:0000313" key="1">
    <source>
        <dbReference type="EMBL" id="SPV15839.1"/>
    </source>
</evidence>
<protein>
    <submittedName>
        <fullName evidence="1">Uncharacterized protein</fullName>
    </submittedName>
</protein>
<proteinExistence type="predicted"/>
<dbReference type="AlphaFoldDB" id="A0AAE8NAX7"/>
<comment type="caution">
    <text evidence="1">The sequence shown here is derived from an EMBL/GenBank/DDBJ whole genome shotgun (WGS) entry which is preliminary data.</text>
</comment>
<organism evidence="1 2">
    <name type="scientific">Burkholderia cepacia</name>
    <name type="common">Pseudomonas cepacia</name>
    <dbReference type="NCBI Taxonomy" id="292"/>
    <lineage>
        <taxon>Bacteria</taxon>
        <taxon>Pseudomonadati</taxon>
        <taxon>Pseudomonadota</taxon>
        <taxon>Betaproteobacteria</taxon>
        <taxon>Burkholderiales</taxon>
        <taxon>Burkholderiaceae</taxon>
        <taxon>Burkholderia</taxon>
        <taxon>Burkholderia cepacia complex</taxon>
    </lineage>
</organism>
<dbReference type="RefSeq" id="WP_021162772.1">
    <property type="nucleotide sequence ID" value="NZ_CADEUO010000005.1"/>
</dbReference>
<evidence type="ECO:0000313" key="2">
    <source>
        <dbReference type="Proteomes" id="UP000250416"/>
    </source>
</evidence>
<dbReference type="EMBL" id="UARD01000004">
    <property type="protein sequence ID" value="SPV15839.1"/>
    <property type="molecule type" value="Genomic_DNA"/>
</dbReference>
<name>A0AAE8NAX7_BURCE</name>
<sequence length="88" mass="9715">MTEPVREVAIVYAGYGYLNKTIDVTNGIRTEYKEGARTFLATNRFGDPDPGATKALYILWEYVPPVKPGQAPFSGVTFEGDKKGIKID</sequence>
<gene>
    <name evidence="1" type="ORF">NCTC10661_01111</name>
</gene>
<accession>A0AAE8NAX7</accession>
<dbReference type="Proteomes" id="UP000250416">
    <property type="component" value="Unassembled WGS sequence"/>
</dbReference>